<protein>
    <submittedName>
        <fullName evidence="3">Flavin reductase</fullName>
    </submittedName>
</protein>
<accession>A0A4R5EXR1</accession>
<dbReference type="EMBL" id="SMFP01000003">
    <property type="protein sequence ID" value="TDE39815.1"/>
    <property type="molecule type" value="Genomic_DNA"/>
</dbReference>
<dbReference type="PANTHER" id="PTHR30466:SF1">
    <property type="entry name" value="FMN REDUCTASE (NADH) RUTF"/>
    <property type="match status" value="1"/>
</dbReference>
<keyword evidence="1" id="KW-0560">Oxidoreductase</keyword>
<dbReference type="AlphaFoldDB" id="A0A4R5EXR1"/>
<dbReference type="PANTHER" id="PTHR30466">
    <property type="entry name" value="FLAVIN REDUCTASE"/>
    <property type="match status" value="1"/>
</dbReference>
<dbReference type="SUPFAM" id="SSF50475">
    <property type="entry name" value="FMN-binding split barrel"/>
    <property type="match status" value="1"/>
</dbReference>
<evidence type="ECO:0000313" key="3">
    <source>
        <dbReference type="EMBL" id="TDE39815.1"/>
    </source>
</evidence>
<dbReference type="SMART" id="SM00903">
    <property type="entry name" value="Flavin_Reduct"/>
    <property type="match status" value="1"/>
</dbReference>
<evidence type="ECO:0000313" key="4">
    <source>
        <dbReference type="Proteomes" id="UP000294662"/>
    </source>
</evidence>
<evidence type="ECO:0000259" key="2">
    <source>
        <dbReference type="SMART" id="SM00903"/>
    </source>
</evidence>
<dbReference type="OrthoDB" id="9789254at2"/>
<dbReference type="InterPro" id="IPR050268">
    <property type="entry name" value="NADH-dep_flavin_reductase"/>
</dbReference>
<keyword evidence="4" id="KW-1185">Reference proteome</keyword>
<sequence>MGMGISPDLFRDAMRRFPGVVTLVTTQDGEARRGITATAVCSVTADPPSLLVCLNKSTGTCAAVAKTGHFNVNLLGQEAEDLALRFGGAGGVTGEDKFAQGDWRRDDKGLPYLADALMSLSLDVTERTEAGSHVVYIGSIRSVRFGEGEPLLYEQSAFRALARQEE</sequence>
<dbReference type="GO" id="GO:0042602">
    <property type="term" value="F:riboflavin reductase (NADPH) activity"/>
    <property type="evidence" value="ECO:0007669"/>
    <property type="project" value="TreeGrafter"/>
</dbReference>
<dbReference type="InterPro" id="IPR002563">
    <property type="entry name" value="Flavin_Rdtase-like_dom"/>
</dbReference>
<name>A0A4R5EXR1_9RHOB</name>
<dbReference type="Pfam" id="PF01613">
    <property type="entry name" value="Flavin_Reduct"/>
    <property type="match status" value="1"/>
</dbReference>
<dbReference type="GO" id="GO:0010181">
    <property type="term" value="F:FMN binding"/>
    <property type="evidence" value="ECO:0007669"/>
    <property type="project" value="InterPro"/>
</dbReference>
<reference evidence="3 4" key="1">
    <citation type="submission" date="2019-03" db="EMBL/GenBank/DDBJ databases">
        <authorList>
            <person name="Zhang S."/>
        </authorList>
    </citation>
    <scope>NUCLEOTIDE SEQUENCE [LARGE SCALE GENOMIC DNA]</scope>
    <source>
        <strain evidence="3 4">S4J41</strain>
    </source>
</reference>
<gene>
    <name evidence="3" type="ORF">E1B25_07130</name>
</gene>
<evidence type="ECO:0000256" key="1">
    <source>
        <dbReference type="ARBA" id="ARBA00023002"/>
    </source>
</evidence>
<proteinExistence type="predicted"/>
<dbReference type="Gene3D" id="2.30.110.10">
    <property type="entry name" value="Electron Transport, Fmn-binding Protein, Chain A"/>
    <property type="match status" value="1"/>
</dbReference>
<feature type="domain" description="Flavin reductase like" evidence="2">
    <location>
        <begin position="14"/>
        <end position="160"/>
    </location>
</feature>
<dbReference type="InterPro" id="IPR012349">
    <property type="entry name" value="Split_barrel_FMN-bd"/>
</dbReference>
<comment type="caution">
    <text evidence="3">The sequence shown here is derived from an EMBL/GenBank/DDBJ whole genome shotgun (WGS) entry which is preliminary data.</text>
</comment>
<organism evidence="3 4">
    <name type="scientific">Antarcticimicrobium sediminis</name>
    <dbReference type="NCBI Taxonomy" id="2546227"/>
    <lineage>
        <taxon>Bacteria</taxon>
        <taxon>Pseudomonadati</taxon>
        <taxon>Pseudomonadota</taxon>
        <taxon>Alphaproteobacteria</taxon>
        <taxon>Rhodobacterales</taxon>
        <taxon>Paracoccaceae</taxon>
        <taxon>Antarcticimicrobium</taxon>
    </lineage>
</organism>
<dbReference type="Proteomes" id="UP000294662">
    <property type="component" value="Unassembled WGS sequence"/>
</dbReference>